<evidence type="ECO:0000256" key="2">
    <source>
        <dbReference type="ARBA" id="ARBA00023043"/>
    </source>
</evidence>
<dbReference type="Gene3D" id="1.25.40.20">
    <property type="entry name" value="Ankyrin repeat-containing domain"/>
    <property type="match status" value="1"/>
</dbReference>
<dbReference type="InterPro" id="IPR036770">
    <property type="entry name" value="Ankyrin_rpt-contain_sf"/>
</dbReference>
<dbReference type="EMBL" id="ML986581">
    <property type="protein sequence ID" value="KAF2269946.1"/>
    <property type="molecule type" value="Genomic_DNA"/>
</dbReference>
<protein>
    <recommendedName>
        <fullName evidence="7">Ankyrin repeat protein</fullName>
    </recommendedName>
</protein>
<organism evidence="5 6">
    <name type="scientific">Lojkania enalia</name>
    <dbReference type="NCBI Taxonomy" id="147567"/>
    <lineage>
        <taxon>Eukaryota</taxon>
        <taxon>Fungi</taxon>
        <taxon>Dikarya</taxon>
        <taxon>Ascomycota</taxon>
        <taxon>Pezizomycotina</taxon>
        <taxon>Dothideomycetes</taxon>
        <taxon>Pleosporomycetidae</taxon>
        <taxon>Pleosporales</taxon>
        <taxon>Pleosporales incertae sedis</taxon>
        <taxon>Lojkania</taxon>
    </lineage>
</organism>
<evidence type="ECO:0000256" key="3">
    <source>
        <dbReference type="PROSITE-ProRule" id="PRU00023"/>
    </source>
</evidence>
<evidence type="ECO:0000256" key="1">
    <source>
        <dbReference type="ARBA" id="ARBA00022737"/>
    </source>
</evidence>
<dbReference type="InterPro" id="IPR002110">
    <property type="entry name" value="Ankyrin_rpt"/>
</dbReference>
<dbReference type="PROSITE" id="PS50088">
    <property type="entry name" value="ANK_REPEAT"/>
    <property type="match status" value="1"/>
</dbReference>
<dbReference type="PROSITE" id="PS50297">
    <property type="entry name" value="ANK_REP_REGION"/>
    <property type="match status" value="1"/>
</dbReference>
<feature type="repeat" description="ANK" evidence="3">
    <location>
        <begin position="613"/>
        <end position="645"/>
    </location>
</feature>
<dbReference type="PANTHER" id="PTHR24124:SF14">
    <property type="entry name" value="CHROMOSOME UNDETERMINED SCAFFOLD_25, WHOLE GENOME SHOTGUN SEQUENCE"/>
    <property type="match status" value="1"/>
</dbReference>
<feature type="compositionally biased region" description="Basic residues" evidence="4">
    <location>
        <begin position="9"/>
        <end position="24"/>
    </location>
</feature>
<evidence type="ECO:0000256" key="4">
    <source>
        <dbReference type="SAM" id="MobiDB-lite"/>
    </source>
</evidence>
<evidence type="ECO:0000313" key="6">
    <source>
        <dbReference type="Proteomes" id="UP000800093"/>
    </source>
</evidence>
<dbReference type="Proteomes" id="UP000800093">
    <property type="component" value="Unassembled WGS sequence"/>
</dbReference>
<gene>
    <name evidence="5" type="ORF">CC78DRAFT_574832</name>
</gene>
<evidence type="ECO:0000313" key="5">
    <source>
        <dbReference type="EMBL" id="KAF2269946.1"/>
    </source>
</evidence>
<feature type="region of interest" description="Disordered" evidence="4">
    <location>
        <begin position="1"/>
        <end position="25"/>
    </location>
</feature>
<dbReference type="OrthoDB" id="3799462at2759"/>
<comment type="caution">
    <text evidence="5">The sequence shown here is derived from an EMBL/GenBank/DDBJ whole genome shotgun (WGS) entry which is preliminary data.</text>
</comment>
<feature type="region of interest" description="Disordered" evidence="4">
    <location>
        <begin position="206"/>
        <end position="234"/>
    </location>
</feature>
<sequence>MPPYTYRVEKRKARQRAGVRRGRGRQSDWSTSWQKKLIVLRLCGVKLNKIVKILNVLGDSTFTAKERRAQQILRELLSDDYHKFFPANKSTARKRAAFLKSVSNGYRKHPAHRNHSRAHFTFLSSKGIEVHVWHEEAIGVVNRLSFSKDVEESTMYDVVCAATQAYNEAVRHTPTPPLSPSSTSYALYKALLDSIRMLIEEKYTTESKNACQAPRTSTDNSSNSTDRKLPFSENNRQIRRILRTESCTSSFVSDIMGAVGGRFSISTIATSGSSSVFSPSMFGGESEAPSIRANIRATYAEHLRQIEKANASLISMCCSETSSCIHKQIRDIICSGTQLTQYQLDLGIALKSNSCDAPTLFFTARAGAPADVVLAVIDCSISLNELNNDGQTFLFSLNPQGFHGSVCRCKTDLPHASRFECLIARLDERSFDFDRIDHDGRHFLSLLSTSPDFDLQWLLSITSQSREWSWRIRSFSRFRDASGAFLIDYVAQHPKYSEWPAQIFQELRIPFTHMSAQWEEWIRIEGEEDGRGETELHELFQNKLFVRSQAPLTLTLTDTEVRAKINRYDRQGRTPLMSYLSKACEENIPEQQILSTVKRLVDWGANPKARSRNGSTILHFAAQKAYPELLLYALSTGLDVNQTSNAGLTALDFTAVHRALDYAGSSFNKTRSRKAPPELTVRSLKMVTRLLDYATSNFTMPWTPKPTKGQPPPESYDGPTEQELAARSAKSITMLMRHNADTSSYSHEIRMCLEDIYRSNLGAEEE</sequence>
<dbReference type="AlphaFoldDB" id="A0A9P4TPA5"/>
<proteinExistence type="predicted"/>
<keyword evidence="6" id="KW-1185">Reference proteome</keyword>
<keyword evidence="1" id="KW-0677">Repeat</keyword>
<keyword evidence="2 3" id="KW-0040">ANK repeat</keyword>
<accession>A0A9P4TPA5</accession>
<dbReference type="PANTHER" id="PTHR24124">
    <property type="entry name" value="ANKYRIN REPEAT FAMILY A"/>
    <property type="match status" value="1"/>
</dbReference>
<name>A0A9P4TPA5_9PLEO</name>
<dbReference type="GO" id="GO:0005634">
    <property type="term" value="C:nucleus"/>
    <property type="evidence" value="ECO:0007669"/>
    <property type="project" value="TreeGrafter"/>
</dbReference>
<dbReference type="SUPFAM" id="SSF48403">
    <property type="entry name" value="Ankyrin repeat"/>
    <property type="match status" value="1"/>
</dbReference>
<reference evidence="6" key="1">
    <citation type="journal article" date="2020" name="Stud. Mycol.">
        <title>101 Dothideomycetes genomes: A test case for predicting lifestyles and emergence of pathogens.</title>
        <authorList>
            <person name="Haridas S."/>
            <person name="Albert R."/>
            <person name="Binder M."/>
            <person name="Bloem J."/>
            <person name="LaButti K."/>
            <person name="Salamov A."/>
            <person name="Andreopoulos B."/>
            <person name="Baker S."/>
            <person name="Barry K."/>
            <person name="Bills G."/>
            <person name="Bluhm B."/>
            <person name="Cannon C."/>
            <person name="Castanera R."/>
            <person name="Culley D."/>
            <person name="Daum C."/>
            <person name="Ezra D."/>
            <person name="Gonzalez J."/>
            <person name="Henrissat B."/>
            <person name="Kuo A."/>
            <person name="Liang C."/>
            <person name="Lipzen A."/>
            <person name="Lutzoni F."/>
            <person name="Magnuson J."/>
            <person name="Mondo S."/>
            <person name="Nolan M."/>
            <person name="Ohm R."/>
            <person name="Pangilinan J."/>
            <person name="Park H.-J."/>
            <person name="Ramirez L."/>
            <person name="Alfaro M."/>
            <person name="Sun H."/>
            <person name="Tritt A."/>
            <person name="Yoshinaga Y."/>
            <person name="Zwiers L.-H."/>
            <person name="Turgeon B."/>
            <person name="Goodwin S."/>
            <person name="Spatafora J."/>
            <person name="Crous P."/>
            <person name="Grigoriev I."/>
        </authorList>
    </citation>
    <scope>NUCLEOTIDE SEQUENCE [LARGE SCALE GENOMIC DNA]</scope>
    <source>
        <strain evidence="6">CBS 304.66</strain>
    </source>
</reference>
<evidence type="ECO:0008006" key="7">
    <source>
        <dbReference type="Google" id="ProtNLM"/>
    </source>
</evidence>
<dbReference type="GO" id="GO:0010468">
    <property type="term" value="P:regulation of gene expression"/>
    <property type="evidence" value="ECO:0007669"/>
    <property type="project" value="TreeGrafter"/>
</dbReference>
<feature type="region of interest" description="Disordered" evidence="4">
    <location>
        <begin position="701"/>
        <end position="721"/>
    </location>
</feature>